<evidence type="ECO:0000256" key="1">
    <source>
        <dbReference type="SAM" id="SignalP"/>
    </source>
</evidence>
<dbReference type="RefSeq" id="WP_194215491.1">
    <property type="nucleotide sequence ID" value="NZ_CP061205.1"/>
</dbReference>
<feature type="chain" id="PRO_5047106082" evidence="1">
    <location>
        <begin position="29"/>
        <end position="126"/>
    </location>
</feature>
<name>A0ABV7D9F6_9PROT</name>
<accession>A0ABV7D9F6</accession>
<organism evidence="2 3">
    <name type="scientific">Kordiimonas pumila</name>
    <dbReference type="NCBI Taxonomy" id="2161677"/>
    <lineage>
        <taxon>Bacteria</taxon>
        <taxon>Pseudomonadati</taxon>
        <taxon>Pseudomonadota</taxon>
        <taxon>Alphaproteobacteria</taxon>
        <taxon>Kordiimonadales</taxon>
        <taxon>Kordiimonadaceae</taxon>
        <taxon>Kordiimonas</taxon>
    </lineage>
</organism>
<dbReference type="Proteomes" id="UP001595444">
    <property type="component" value="Unassembled WGS sequence"/>
</dbReference>
<evidence type="ECO:0000313" key="3">
    <source>
        <dbReference type="Proteomes" id="UP001595444"/>
    </source>
</evidence>
<dbReference type="EMBL" id="JBHRSL010000027">
    <property type="protein sequence ID" value="MFC3053555.1"/>
    <property type="molecule type" value="Genomic_DNA"/>
</dbReference>
<comment type="caution">
    <text evidence="2">The sequence shown here is derived from an EMBL/GenBank/DDBJ whole genome shotgun (WGS) entry which is preliminary data.</text>
</comment>
<reference evidence="3" key="1">
    <citation type="journal article" date="2019" name="Int. J. Syst. Evol. Microbiol.">
        <title>The Global Catalogue of Microorganisms (GCM) 10K type strain sequencing project: providing services to taxonomists for standard genome sequencing and annotation.</title>
        <authorList>
            <consortium name="The Broad Institute Genomics Platform"/>
            <consortium name="The Broad Institute Genome Sequencing Center for Infectious Disease"/>
            <person name="Wu L."/>
            <person name="Ma J."/>
        </authorList>
    </citation>
    <scope>NUCLEOTIDE SEQUENCE [LARGE SCALE GENOMIC DNA]</scope>
    <source>
        <strain evidence="3">KCTC 62164</strain>
    </source>
</reference>
<proteinExistence type="predicted"/>
<keyword evidence="1" id="KW-0732">Signal</keyword>
<protein>
    <submittedName>
        <fullName evidence="2">Uncharacterized protein</fullName>
    </submittedName>
</protein>
<sequence>MVAEKMMKRFWGAQLAILVGVLAGTPLAAEQYWAADVHITGVAVVSNDHTYPAFNNVIWVGVDKTDWLPESCRSGAAGGLVFPSSNSALYDIVMRAAEQKWSVTMKVDDTSRIGDLCELFQVTVHF</sequence>
<keyword evidence="3" id="KW-1185">Reference proteome</keyword>
<feature type="signal peptide" evidence="1">
    <location>
        <begin position="1"/>
        <end position="28"/>
    </location>
</feature>
<evidence type="ECO:0000313" key="2">
    <source>
        <dbReference type="EMBL" id="MFC3053555.1"/>
    </source>
</evidence>
<gene>
    <name evidence="2" type="ORF">ACFOKA_16770</name>
</gene>